<proteinExistence type="predicted"/>
<feature type="domain" description="Fe/B12 periplasmic-binding" evidence="1">
    <location>
        <begin position="2"/>
        <end position="285"/>
    </location>
</feature>
<dbReference type="RefSeq" id="WP_089805813.1">
    <property type="nucleotide sequence ID" value="NZ_FOYT01000001.1"/>
</dbReference>
<accession>A0A1I6GMA8</accession>
<evidence type="ECO:0000313" key="3">
    <source>
        <dbReference type="Proteomes" id="UP000198531"/>
    </source>
</evidence>
<dbReference type="Gene3D" id="3.40.50.1980">
    <property type="entry name" value="Nitrogenase molybdenum iron protein domain"/>
    <property type="match status" value="2"/>
</dbReference>
<name>A0A1I6GMA8_9EURY</name>
<dbReference type="Proteomes" id="UP000198531">
    <property type="component" value="Unassembled WGS sequence"/>
</dbReference>
<reference evidence="3" key="1">
    <citation type="submission" date="2016-10" db="EMBL/GenBank/DDBJ databases">
        <authorList>
            <person name="Varghese N."/>
            <person name="Submissions S."/>
        </authorList>
    </citation>
    <scope>NUCLEOTIDE SEQUENCE [LARGE SCALE GENOMIC DNA]</scope>
    <source>
        <strain evidence="3">CGMCC 1.7736</strain>
    </source>
</reference>
<dbReference type="PROSITE" id="PS50983">
    <property type="entry name" value="FE_B12_PBP"/>
    <property type="match status" value="1"/>
</dbReference>
<sequence length="303" mass="32164">MRVVSLLPSATELLYALDVDPVGVSHSCDYPPAAREKPVLTSTAIDYGDDRSAADIDRQTRRVEGGVYDVDEGLLAELDPDLVVTQATCEVCAVDASDVLAAVERRGVDAEVLTLDPHSLSDVLDDVERVGAAADASERAASLRAALTARVDRVTDRAAATTDRPRTAVFDWTDPVIAGGHWVPGMVERAGGTPGLVTDGPSKPQRWTDVRSFDPEVLVVAPCGFGVERAADALADLRSKDGWDDLTAVRDGNVFVADGNGHVNRPGPRLVDSVELLASCIHPERFDAPAPDVVRRADAGPRA</sequence>
<organism evidence="2 3">
    <name type="scientific">Halogeometricum rufum</name>
    <dbReference type="NCBI Taxonomy" id="553469"/>
    <lineage>
        <taxon>Archaea</taxon>
        <taxon>Methanobacteriati</taxon>
        <taxon>Methanobacteriota</taxon>
        <taxon>Stenosarchaea group</taxon>
        <taxon>Halobacteria</taxon>
        <taxon>Halobacteriales</taxon>
        <taxon>Haloferacaceae</taxon>
        <taxon>Halogeometricum</taxon>
    </lineage>
</organism>
<dbReference type="InterPro" id="IPR051030">
    <property type="entry name" value="Vitamin_B12-ABC_binding"/>
</dbReference>
<keyword evidence="3" id="KW-1185">Reference proteome</keyword>
<protein>
    <submittedName>
        <fullName evidence="2">Iron complex transport system substrate-binding protein</fullName>
    </submittedName>
</protein>
<dbReference type="SUPFAM" id="SSF53807">
    <property type="entry name" value="Helical backbone' metal receptor"/>
    <property type="match status" value="1"/>
</dbReference>
<dbReference type="STRING" id="553469.SAMN04487947_1375"/>
<dbReference type="OrthoDB" id="9784at2157"/>
<dbReference type="InterPro" id="IPR002491">
    <property type="entry name" value="ABC_transptr_periplasmic_BD"/>
</dbReference>
<evidence type="ECO:0000259" key="1">
    <source>
        <dbReference type="PROSITE" id="PS50983"/>
    </source>
</evidence>
<dbReference type="PANTHER" id="PTHR42860:SF1">
    <property type="entry name" value="VITAMIN B12-BINDING PROTEIN"/>
    <property type="match status" value="1"/>
</dbReference>
<dbReference type="EMBL" id="FOYT01000001">
    <property type="protein sequence ID" value="SFR43289.1"/>
    <property type="molecule type" value="Genomic_DNA"/>
</dbReference>
<dbReference type="AlphaFoldDB" id="A0A1I6GMA8"/>
<dbReference type="Pfam" id="PF01497">
    <property type="entry name" value="Peripla_BP_2"/>
    <property type="match status" value="1"/>
</dbReference>
<gene>
    <name evidence="2" type="ORF">SAMN04487947_1375</name>
</gene>
<dbReference type="PANTHER" id="PTHR42860">
    <property type="entry name" value="VITAMIN B12-BINDING PROTEIN"/>
    <property type="match status" value="1"/>
</dbReference>
<evidence type="ECO:0000313" key="2">
    <source>
        <dbReference type="EMBL" id="SFR43289.1"/>
    </source>
</evidence>